<evidence type="ECO:0000313" key="2">
    <source>
        <dbReference type="Proteomes" id="UP000886998"/>
    </source>
</evidence>
<dbReference type="EMBL" id="BMAV01027475">
    <property type="protein sequence ID" value="GFS59634.1"/>
    <property type="molecule type" value="Genomic_DNA"/>
</dbReference>
<gene>
    <name evidence="1" type="ORF">TNIN_101831</name>
</gene>
<proteinExistence type="predicted"/>
<keyword evidence="2" id="KW-1185">Reference proteome</keyword>
<dbReference type="OrthoDB" id="8063408at2759"/>
<dbReference type="Proteomes" id="UP000886998">
    <property type="component" value="Unassembled WGS sequence"/>
</dbReference>
<reference evidence="1" key="1">
    <citation type="submission" date="2020-08" db="EMBL/GenBank/DDBJ databases">
        <title>Multicomponent nature underlies the extraordinary mechanical properties of spider dragline silk.</title>
        <authorList>
            <person name="Kono N."/>
            <person name="Nakamura H."/>
            <person name="Mori M."/>
            <person name="Yoshida Y."/>
            <person name="Ohtoshi R."/>
            <person name="Malay A.D."/>
            <person name="Moran D.A.P."/>
            <person name="Tomita M."/>
            <person name="Numata K."/>
            <person name="Arakawa K."/>
        </authorList>
    </citation>
    <scope>NUCLEOTIDE SEQUENCE</scope>
</reference>
<protein>
    <submittedName>
        <fullName evidence="1">Uncharacterized protein</fullName>
    </submittedName>
</protein>
<comment type="caution">
    <text evidence="1">The sequence shown here is derived from an EMBL/GenBank/DDBJ whole genome shotgun (WGS) entry which is preliminary data.</text>
</comment>
<sequence>MDFVLFRVRKERVLFSVSAPKIDESVPKIRMPWKEISNRSDNFYFCMVPPASGGFTKKKEKVAEYYALKLYCKWDLMNNGNKLPFKFVAHAVDMKGDLPHKLKHSFRRCLTTVNMAGSSVLT</sequence>
<organism evidence="1 2">
    <name type="scientific">Trichonephila inaurata madagascariensis</name>
    <dbReference type="NCBI Taxonomy" id="2747483"/>
    <lineage>
        <taxon>Eukaryota</taxon>
        <taxon>Metazoa</taxon>
        <taxon>Ecdysozoa</taxon>
        <taxon>Arthropoda</taxon>
        <taxon>Chelicerata</taxon>
        <taxon>Arachnida</taxon>
        <taxon>Araneae</taxon>
        <taxon>Araneomorphae</taxon>
        <taxon>Entelegynae</taxon>
        <taxon>Araneoidea</taxon>
        <taxon>Nephilidae</taxon>
        <taxon>Trichonephila</taxon>
        <taxon>Trichonephila inaurata</taxon>
    </lineage>
</organism>
<name>A0A8X6K302_9ARAC</name>
<evidence type="ECO:0000313" key="1">
    <source>
        <dbReference type="EMBL" id="GFS59634.1"/>
    </source>
</evidence>
<dbReference type="AlphaFoldDB" id="A0A8X6K302"/>
<accession>A0A8X6K302</accession>